<dbReference type="STRING" id="412690.SAMN04489834_3407"/>
<dbReference type="Gene3D" id="1.10.10.60">
    <property type="entry name" value="Homeodomain-like"/>
    <property type="match status" value="1"/>
</dbReference>
<accession>A0A1H1ZCN1</accession>
<keyword evidence="3" id="KW-0804">Transcription</keyword>
<organism evidence="7 8">
    <name type="scientific">Microterricola viridarii</name>
    <dbReference type="NCBI Taxonomy" id="412690"/>
    <lineage>
        <taxon>Bacteria</taxon>
        <taxon>Bacillati</taxon>
        <taxon>Actinomycetota</taxon>
        <taxon>Actinomycetes</taxon>
        <taxon>Micrococcales</taxon>
        <taxon>Microbacteriaceae</taxon>
        <taxon>Microterricola</taxon>
    </lineage>
</organism>
<dbReference type="GO" id="GO:0000976">
    <property type="term" value="F:transcription cis-regulatory region binding"/>
    <property type="evidence" value="ECO:0007669"/>
    <property type="project" value="TreeGrafter"/>
</dbReference>
<keyword evidence="1" id="KW-0805">Transcription regulation</keyword>
<evidence type="ECO:0000313" key="8">
    <source>
        <dbReference type="Proteomes" id="UP000181956"/>
    </source>
</evidence>
<dbReference type="Gene3D" id="1.10.357.10">
    <property type="entry name" value="Tetracycline Repressor, domain 2"/>
    <property type="match status" value="1"/>
</dbReference>
<dbReference type="InterPro" id="IPR001647">
    <property type="entry name" value="HTH_TetR"/>
</dbReference>
<feature type="domain" description="HTH tetR-type" evidence="5">
    <location>
        <begin position="29"/>
        <end position="73"/>
    </location>
</feature>
<dbReference type="Pfam" id="PF16859">
    <property type="entry name" value="TetR_C_11"/>
    <property type="match status" value="1"/>
</dbReference>
<gene>
    <name evidence="7" type="ORF">SAMN04489834_3407</name>
</gene>
<keyword evidence="8" id="KW-1185">Reference proteome</keyword>
<reference evidence="8" key="1">
    <citation type="submission" date="2016-10" db="EMBL/GenBank/DDBJ databases">
        <authorList>
            <person name="Varghese N."/>
            <person name="Submissions S."/>
        </authorList>
    </citation>
    <scope>NUCLEOTIDE SEQUENCE [LARGE SCALE GENOMIC DNA]</scope>
    <source>
        <strain evidence="8">DSM 21772</strain>
    </source>
</reference>
<feature type="domain" description="Tetracyclin repressor-like C-terminal" evidence="6">
    <location>
        <begin position="119"/>
        <end position="199"/>
    </location>
</feature>
<dbReference type="GO" id="GO:0003700">
    <property type="term" value="F:DNA-binding transcription factor activity"/>
    <property type="evidence" value="ECO:0007669"/>
    <property type="project" value="TreeGrafter"/>
</dbReference>
<feature type="region of interest" description="Disordered" evidence="4">
    <location>
        <begin position="1"/>
        <end position="22"/>
    </location>
</feature>
<dbReference type="PANTHER" id="PTHR30055:SF148">
    <property type="entry name" value="TETR-FAMILY TRANSCRIPTIONAL REGULATOR"/>
    <property type="match status" value="1"/>
</dbReference>
<dbReference type="InterPro" id="IPR036271">
    <property type="entry name" value="Tet_transcr_reg_TetR-rel_C_sf"/>
</dbReference>
<sequence length="211" mass="22821">MTLPTAPDAGAAVRRGPGRPRDEELDGQILAAALALIDAEQEVTVARVVAGSGVSRAALYRRWPSMTTLIAAALDVGRSVPAEIPTDGDGAGALREAVFAALLGDPSFGGTSQFTETRFRQRIRLVMADRQLQKAYWSSHVARRRGPMERAFLVGRERGILRPDLDVEASFDAIAGACYYQLIVRGDSFDDPATRARVRAALEIVWRGMLA</sequence>
<dbReference type="OrthoDB" id="9796019at2"/>
<dbReference type="Proteomes" id="UP000181956">
    <property type="component" value="Chromosome I"/>
</dbReference>
<dbReference type="InterPro" id="IPR011075">
    <property type="entry name" value="TetR_C"/>
</dbReference>
<dbReference type="InterPro" id="IPR009057">
    <property type="entry name" value="Homeodomain-like_sf"/>
</dbReference>
<evidence type="ECO:0000259" key="5">
    <source>
        <dbReference type="Pfam" id="PF00440"/>
    </source>
</evidence>
<dbReference type="SUPFAM" id="SSF48498">
    <property type="entry name" value="Tetracyclin repressor-like, C-terminal domain"/>
    <property type="match status" value="1"/>
</dbReference>
<evidence type="ECO:0000256" key="4">
    <source>
        <dbReference type="SAM" id="MobiDB-lite"/>
    </source>
</evidence>
<keyword evidence="2" id="KW-0238">DNA-binding</keyword>
<dbReference type="SUPFAM" id="SSF46689">
    <property type="entry name" value="Homeodomain-like"/>
    <property type="match status" value="1"/>
</dbReference>
<evidence type="ECO:0000313" key="7">
    <source>
        <dbReference type="EMBL" id="SDT31440.1"/>
    </source>
</evidence>
<proteinExistence type="predicted"/>
<evidence type="ECO:0000256" key="3">
    <source>
        <dbReference type="ARBA" id="ARBA00023163"/>
    </source>
</evidence>
<name>A0A1H1ZCN1_9MICO</name>
<dbReference type="EMBL" id="LT629742">
    <property type="protein sequence ID" value="SDT31440.1"/>
    <property type="molecule type" value="Genomic_DNA"/>
</dbReference>
<protein>
    <submittedName>
        <fullName evidence="7">Regulatory protein, tetR family</fullName>
    </submittedName>
</protein>
<dbReference type="Pfam" id="PF00440">
    <property type="entry name" value="TetR_N"/>
    <property type="match status" value="1"/>
</dbReference>
<dbReference type="InterPro" id="IPR050109">
    <property type="entry name" value="HTH-type_TetR-like_transc_reg"/>
</dbReference>
<feature type="compositionally biased region" description="Low complexity" evidence="4">
    <location>
        <begin position="1"/>
        <end position="15"/>
    </location>
</feature>
<dbReference type="PANTHER" id="PTHR30055">
    <property type="entry name" value="HTH-TYPE TRANSCRIPTIONAL REGULATOR RUTR"/>
    <property type="match status" value="1"/>
</dbReference>
<evidence type="ECO:0000256" key="2">
    <source>
        <dbReference type="ARBA" id="ARBA00023125"/>
    </source>
</evidence>
<dbReference type="AlphaFoldDB" id="A0A1H1ZCN1"/>
<evidence type="ECO:0000259" key="6">
    <source>
        <dbReference type="Pfam" id="PF16859"/>
    </source>
</evidence>
<dbReference type="RefSeq" id="WP_083365097.1">
    <property type="nucleotide sequence ID" value="NZ_LT629742.1"/>
</dbReference>
<evidence type="ECO:0000256" key="1">
    <source>
        <dbReference type="ARBA" id="ARBA00023015"/>
    </source>
</evidence>